<dbReference type="PANTHER" id="PTHR12289:SF44">
    <property type="entry name" value="OUTER MEMBRANE PROTEIN (SAM35), PUTATIVE (AFU_ORTHOLOGUE AFUA_1G13180)-RELATED"/>
    <property type="match status" value="1"/>
</dbReference>
<reference evidence="3" key="1">
    <citation type="submission" date="2010-03" db="EMBL/GenBank/DDBJ databases">
        <title>Annotation of Blastomyces dermatitidis strain ATCC 18188.</title>
        <authorList>
            <consortium name="The Broad Institute Genome Sequencing Platform"/>
            <consortium name="Broad Institute Genome Sequencing Center for Infectious Disease."/>
            <person name="Cuomo C."/>
            <person name="Klein B."/>
            <person name="Sullivan T."/>
            <person name="Heitman J."/>
            <person name="Young S."/>
            <person name="Zeng Q."/>
            <person name="Gargeya S."/>
            <person name="Alvarado L."/>
            <person name="Berlin A.M."/>
            <person name="Chapman S.B."/>
            <person name="Chen Z."/>
            <person name="Freedman E."/>
            <person name="Gellesch M."/>
            <person name="Goldberg J."/>
            <person name="Griggs A."/>
            <person name="Gujja S."/>
            <person name="Heilman E."/>
            <person name="Heiman D."/>
            <person name="Howarth C."/>
            <person name="Mehta T."/>
            <person name="Neiman D."/>
            <person name="Pearson M."/>
            <person name="Roberts A."/>
            <person name="Saif S."/>
            <person name="Shea T."/>
            <person name="Shenoy N."/>
            <person name="Sisk P."/>
            <person name="Stolte C."/>
            <person name="Sykes S."/>
            <person name="White J."/>
            <person name="Yandava C."/>
            <person name="Haas B."/>
            <person name="Nusbaum C."/>
            <person name="Birren B."/>
        </authorList>
    </citation>
    <scope>NUCLEOTIDE SEQUENCE [LARGE SCALE GENOMIC DNA]</scope>
    <source>
        <strain evidence="3">ATCC 18188</strain>
    </source>
</reference>
<evidence type="ECO:0000259" key="2">
    <source>
        <dbReference type="Pfam" id="PF17172"/>
    </source>
</evidence>
<feature type="domain" description="Thioredoxin-like fold" evidence="2">
    <location>
        <begin position="179"/>
        <end position="280"/>
    </location>
</feature>
<protein>
    <submittedName>
        <fullName evidence="3">Mitochondrial outer membrane protein</fullName>
    </submittedName>
</protein>
<evidence type="ECO:0000259" key="1">
    <source>
        <dbReference type="Pfam" id="PF17171"/>
    </source>
</evidence>
<organism evidence="3">
    <name type="scientific">Ajellomyces dermatitidis (strain ATCC 18188 / CBS 674.68)</name>
    <name type="common">Blastomyces dermatitidis</name>
    <dbReference type="NCBI Taxonomy" id="653446"/>
    <lineage>
        <taxon>Eukaryota</taxon>
        <taxon>Fungi</taxon>
        <taxon>Dikarya</taxon>
        <taxon>Ascomycota</taxon>
        <taxon>Pezizomycotina</taxon>
        <taxon>Eurotiomycetes</taxon>
        <taxon>Eurotiomycetidae</taxon>
        <taxon>Onygenales</taxon>
        <taxon>Ajellomycetaceae</taxon>
        <taxon>Blastomyces</taxon>
    </lineage>
</organism>
<dbReference type="EMBL" id="GG749416">
    <property type="protein sequence ID" value="EGE79807.2"/>
    <property type="molecule type" value="Genomic_DNA"/>
</dbReference>
<gene>
    <name evidence="3" type="ORF">BDDG_02748</name>
</gene>
<proteinExistence type="predicted"/>
<dbReference type="InterPro" id="IPR050931">
    <property type="entry name" value="Mito_Protein_Transport_Metaxin"/>
</dbReference>
<dbReference type="Pfam" id="PF17172">
    <property type="entry name" value="GST_N_4"/>
    <property type="match status" value="1"/>
</dbReference>
<feature type="domain" description="Metaxin glutathione S-transferase" evidence="1">
    <location>
        <begin position="331"/>
        <end position="397"/>
    </location>
</feature>
<dbReference type="GO" id="GO:0007005">
    <property type="term" value="P:mitochondrion organization"/>
    <property type="evidence" value="ECO:0007669"/>
    <property type="project" value="TreeGrafter"/>
</dbReference>
<dbReference type="HOGENOM" id="CLU_055680_0_0_1"/>
<dbReference type="OrthoDB" id="198787at2759"/>
<dbReference type="InterPro" id="IPR033468">
    <property type="entry name" value="Metaxin_GST"/>
</dbReference>
<dbReference type="InterPro" id="IPR012336">
    <property type="entry name" value="Thioredoxin-like_fold"/>
</dbReference>
<sequence length="402" mass="45531">MLDVRSSDGSEHEMECLQMAWDGMGGMGWDTLHRISPVRFRIPDAVSPARNDVSGLTAAKVYYTQKLSRRRTAAQSLIVIVPRTTQQSTGLNWPVLDAIRIMPEDEHLATGHQAQTPPHSSTRFPSIPVPIKHIFDKFPWKTYPAHELPRRIASHAGKHTLYIFTTARGAEKGTPSFNPQCLKWQAYLKFVRIPFEIVSSNNHASPTGALPFLLPGSGSVAAPGEPMAPIPSNKLQKWAIEQSHVEEEQQLTMRFDVYSSLLDHRIRNAWLYTFYVDSQNFNNMGRKLYVDPSTSNPLVRAVLAHQLQQAARNELLKSSSFIDVDDLEAEAKSAFQALSSLLGEDAYFFGRQDPGLFDASVFAYTHLLLDDHLNWKQNPLGRYLRRHTNLVQHRQRLLDAYF</sequence>
<dbReference type="GO" id="GO:0001401">
    <property type="term" value="C:SAM complex"/>
    <property type="evidence" value="ECO:0007669"/>
    <property type="project" value="TreeGrafter"/>
</dbReference>
<name>F2T994_AJEDA</name>
<dbReference type="CDD" id="cd03078">
    <property type="entry name" value="GST_N_Metaxin1_like"/>
    <property type="match status" value="1"/>
</dbReference>
<evidence type="ECO:0000313" key="3">
    <source>
        <dbReference type="EMBL" id="EGE79807.2"/>
    </source>
</evidence>
<accession>F2T994</accession>
<dbReference type="Pfam" id="PF17171">
    <property type="entry name" value="GST_C_6"/>
    <property type="match status" value="1"/>
</dbReference>
<dbReference type="AlphaFoldDB" id="F2T994"/>
<dbReference type="Proteomes" id="UP000007802">
    <property type="component" value="Unassembled WGS sequence"/>
</dbReference>
<dbReference type="PANTHER" id="PTHR12289">
    <property type="entry name" value="METAXIN RELATED"/>
    <property type="match status" value="1"/>
</dbReference>